<dbReference type="AlphaFoldDB" id="A0A6V8LR33"/>
<name>A0A6V8LR33_9ACTN</name>
<dbReference type="InterPro" id="IPR051677">
    <property type="entry name" value="AfsR-DnrI-RedD_regulator"/>
</dbReference>
<sequence>MTSVAVPSAELRLRLLGRWALYGADGGLLCPSGKRLLTFLALRGACSRRVLTATIWPDASDDKALASLRTALWRIRRVHPALVVGGDALALGDGVQVDVPALLALVQALAAREGARSTLTAVPEQLLSGDLVPGWRDEWLLVERERIRQLRLHALETLARTFAADGRYTLGLAAGLAAVRAEPLRESAQRAVIDLYLRAGDRGRARRHLEAYQHLLYQRLGVAPSPRTLRLLRDDQPAGRP</sequence>
<accession>A0A6V8LR33</accession>
<evidence type="ECO:0000259" key="1">
    <source>
        <dbReference type="SMART" id="SM01043"/>
    </source>
</evidence>
<reference evidence="2 3" key="1">
    <citation type="submission" date="2020-03" db="EMBL/GenBank/DDBJ databases">
        <title>Whole genome shotgun sequence of Phytohabitans rumicis NBRC 108638.</title>
        <authorList>
            <person name="Komaki H."/>
            <person name="Tamura T."/>
        </authorList>
    </citation>
    <scope>NUCLEOTIDE SEQUENCE [LARGE SCALE GENOMIC DNA]</scope>
    <source>
        <strain evidence="2 3">NBRC 108638</strain>
    </source>
</reference>
<dbReference type="SUPFAM" id="SSF48452">
    <property type="entry name" value="TPR-like"/>
    <property type="match status" value="1"/>
</dbReference>
<protein>
    <recommendedName>
        <fullName evidence="1">Bacterial transcriptional activator domain-containing protein</fullName>
    </recommendedName>
</protein>
<evidence type="ECO:0000313" key="3">
    <source>
        <dbReference type="Proteomes" id="UP000482960"/>
    </source>
</evidence>
<dbReference type="EMBL" id="BLPG01000001">
    <property type="protein sequence ID" value="GFJ95195.1"/>
    <property type="molecule type" value="Genomic_DNA"/>
</dbReference>
<comment type="caution">
    <text evidence="2">The sequence shown here is derived from an EMBL/GenBank/DDBJ whole genome shotgun (WGS) entry which is preliminary data.</text>
</comment>
<reference evidence="2 3" key="2">
    <citation type="submission" date="2020-03" db="EMBL/GenBank/DDBJ databases">
        <authorList>
            <person name="Ichikawa N."/>
            <person name="Kimura A."/>
            <person name="Kitahashi Y."/>
            <person name="Uohara A."/>
        </authorList>
    </citation>
    <scope>NUCLEOTIDE SEQUENCE [LARGE SCALE GENOMIC DNA]</scope>
    <source>
        <strain evidence="2 3">NBRC 108638</strain>
    </source>
</reference>
<dbReference type="RefSeq" id="WP_173082682.1">
    <property type="nucleotide sequence ID" value="NZ_BAABJB010000012.1"/>
</dbReference>
<feature type="domain" description="Bacterial transcriptional activator" evidence="1">
    <location>
        <begin position="97"/>
        <end position="236"/>
    </location>
</feature>
<dbReference type="InterPro" id="IPR005158">
    <property type="entry name" value="BTAD"/>
</dbReference>
<gene>
    <name evidence="2" type="ORF">Prum_088370</name>
</gene>
<dbReference type="Pfam" id="PF03704">
    <property type="entry name" value="BTAD"/>
    <property type="match status" value="1"/>
</dbReference>
<dbReference type="SMART" id="SM01043">
    <property type="entry name" value="BTAD"/>
    <property type="match status" value="1"/>
</dbReference>
<keyword evidence="3" id="KW-1185">Reference proteome</keyword>
<evidence type="ECO:0000313" key="2">
    <source>
        <dbReference type="EMBL" id="GFJ95195.1"/>
    </source>
</evidence>
<organism evidence="2 3">
    <name type="scientific">Phytohabitans rumicis</name>
    <dbReference type="NCBI Taxonomy" id="1076125"/>
    <lineage>
        <taxon>Bacteria</taxon>
        <taxon>Bacillati</taxon>
        <taxon>Actinomycetota</taxon>
        <taxon>Actinomycetes</taxon>
        <taxon>Micromonosporales</taxon>
        <taxon>Micromonosporaceae</taxon>
    </lineage>
</organism>
<dbReference type="Proteomes" id="UP000482960">
    <property type="component" value="Unassembled WGS sequence"/>
</dbReference>
<dbReference type="Gene3D" id="1.10.10.10">
    <property type="entry name" value="Winged helix-like DNA-binding domain superfamily/Winged helix DNA-binding domain"/>
    <property type="match status" value="1"/>
</dbReference>
<dbReference type="Gene3D" id="1.25.40.10">
    <property type="entry name" value="Tetratricopeptide repeat domain"/>
    <property type="match status" value="1"/>
</dbReference>
<dbReference type="InterPro" id="IPR036388">
    <property type="entry name" value="WH-like_DNA-bd_sf"/>
</dbReference>
<dbReference type="PANTHER" id="PTHR35807">
    <property type="entry name" value="TRANSCRIPTIONAL REGULATOR REDD-RELATED"/>
    <property type="match status" value="1"/>
</dbReference>
<dbReference type="InterPro" id="IPR011990">
    <property type="entry name" value="TPR-like_helical_dom_sf"/>
</dbReference>
<proteinExistence type="predicted"/>